<evidence type="ECO:0000259" key="4">
    <source>
        <dbReference type="Pfam" id="PF00676"/>
    </source>
</evidence>
<evidence type="ECO:0000313" key="6">
    <source>
        <dbReference type="Proteomes" id="UP000650833"/>
    </source>
</evidence>
<evidence type="ECO:0000256" key="2">
    <source>
        <dbReference type="ARBA" id="ARBA00023002"/>
    </source>
</evidence>
<dbReference type="Pfam" id="PF00676">
    <property type="entry name" value="E1_dh"/>
    <property type="match status" value="1"/>
</dbReference>
<dbReference type="InterPro" id="IPR050642">
    <property type="entry name" value="PDH_E1_Alpha_Subunit"/>
</dbReference>
<gene>
    <name evidence="5" type="ORF">INT46_002024</name>
</gene>
<feature type="domain" description="Dehydrogenase E1 component" evidence="4">
    <location>
        <begin position="24"/>
        <end position="128"/>
    </location>
</feature>
<dbReference type="Gene3D" id="3.40.50.970">
    <property type="match status" value="1"/>
</dbReference>
<sequence length="129" mass="14104">MHNAEVSYLEMETSKEELIKMYTQMACDGLYKSKKIRGFCHLSTGEEAVAVDMEHAISLNDYIITSCHCRGYTWLRGASIKSILAELMGRVGDVSKGKGGSMHMFAHNFYGGNGVVSTQAPLDAGIAFS</sequence>
<dbReference type="GO" id="GO:0004739">
    <property type="term" value="F:pyruvate dehydrogenase (acetyl-transferring) activity"/>
    <property type="evidence" value="ECO:0007669"/>
    <property type="project" value="TreeGrafter"/>
</dbReference>
<dbReference type="OrthoDB" id="10256198at2759"/>
<organism evidence="5 6">
    <name type="scientific">Mucor plumbeus</name>
    <dbReference type="NCBI Taxonomy" id="97098"/>
    <lineage>
        <taxon>Eukaryota</taxon>
        <taxon>Fungi</taxon>
        <taxon>Fungi incertae sedis</taxon>
        <taxon>Mucoromycota</taxon>
        <taxon>Mucoromycotina</taxon>
        <taxon>Mucoromycetes</taxon>
        <taxon>Mucorales</taxon>
        <taxon>Mucorineae</taxon>
        <taxon>Mucoraceae</taxon>
        <taxon>Mucor</taxon>
    </lineage>
</organism>
<dbReference type="InterPro" id="IPR029061">
    <property type="entry name" value="THDP-binding"/>
</dbReference>
<accession>A0A8H7QCZ1</accession>
<comment type="cofactor">
    <cofactor evidence="1">
        <name>thiamine diphosphate</name>
        <dbReference type="ChEBI" id="CHEBI:58937"/>
    </cofactor>
</comment>
<evidence type="ECO:0000313" key="5">
    <source>
        <dbReference type="EMBL" id="KAG2190604.1"/>
    </source>
</evidence>
<dbReference type="PANTHER" id="PTHR11516">
    <property type="entry name" value="PYRUVATE DEHYDROGENASE E1 COMPONENT, ALPHA SUBUNIT BACTERIAL AND ORGANELLAR"/>
    <property type="match status" value="1"/>
</dbReference>
<keyword evidence="3" id="KW-0786">Thiamine pyrophosphate</keyword>
<dbReference type="GO" id="GO:0006086">
    <property type="term" value="P:pyruvate decarboxylation to acetyl-CoA"/>
    <property type="evidence" value="ECO:0007669"/>
    <property type="project" value="TreeGrafter"/>
</dbReference>
<reference evidence="5" key="1">
    <citation type="submission" date="2020-12" db="EMBL/GenBank/DDBJ databases">
        <title>Metabolic potential, ecology and presence of endohyphal bacteria is reflected in genomic diversity of Mucoromycotina.</title>
        <authorList>
            <person name="Muszewska A."/>
            <person name="Okrasinska A."/>
            <person name="Steczkiewicz K."/>
            <person name="Drgas O."/>
            <person name="Orlowska M."/>
            <person name="Perlinska-Lenart U."/>
            <person name="Aleksandrzak-Piekarczyk T."/>
            <person name="Szatraj K."/>
            <person name="Zielenkiewicz U."/>
            <person name="Pilsyk S."/>
            <person name="Malc E."/>
            <person name="Mieczkowski P."/>
            <person name="Kruszewska J.S."/>
            <person name="Biernat P."/>
            <person name="Pawlowska J."/>
        </authorList>
    </citation>
    <scope>NUCLEOTIDE SEQUENCE</scope>
    <source>
        <strain evidence="5">CBS 226.32</strain>
    </source>
</reference>
<dbReference type="InterPro" id="IPR001017">
    <property type="entry name" value="DH_E1"/>
</dbReference>
<dbReference type="SUPFAM" id="SSF52518">
    <property type="entry name" value="Thiamin diphosphate-binding fold (THDP-binding)"/>
    <property type="match status" value="1"/>
</dbReference>
<dbReference type="PANTHER" id="PTHR11516:SF60">
    <property type="entry name" value="PYRUVATE DEHYDROGENASE E1 COMPONENT SUBUNIT ALPHA"/>
    <property type="match status" value="1"/>
</dbReference>
<proteinExistence type="predicted"/>
<evidence type="ECO:0000256" key="1">
    <source>
        <dbReference type="ARBA" id="ARBA00001964"/>
    </source>
</evidence>
<comment type="caution">
    <text evidence="5">The sequence shown here is derived from an EMBL/GenBank/DDBJ whole genome shotgun (WGS) entry which is preliminary data.</text>
</comment>
<dbReference type="Proteomes" id="UP000650833">
    <property type="component" value="Unassembled WGS sequence"/>
</dbReference>
<name>A0A8H7QCZ1_9FUNG</name>
<dbReference type="AlphaFoldDB" id="A0A8H7QCZ1"/>
<evidence type="ECO:0000256" key="3">
    <source>
        <dbReference type="ARBA" id="ARBA00023052"/>
    </source>
</evidence>
<keyword evidence="6" id="KW-1185">Reference proteome</keyword>
<protein>
    <recommendedName>
        <fullName evidence="4">Dehydrogenase E1 component domain-containing protein</fullName>
    </recommendedName>
</protein>
<keyword evidence="2" id="KW-0560">Oxidoreductase</keyword>
<dbReference type="EMBL" id="JAEPRC010000933">
    <property type="protein sequence ID" value="KAG2190604.1"/>
    <property type="molecule type" value="Genomic_DNA"/>
</dbReference>